<dbReference type="STRING" id="279058.LT85_3332"/>
<evidence type="ECO:0000313" key="11">
    <source>
        <dbReference type="Proteomes" id="UP000030302"/>
    </source>
</evidence>
<accession>A0A0A1FFD7</accession>
<protein>
    <submittedName>
        <fullName evidence="10">Putative heat shock protein</fullName>
    </submittedName>
</protein>
<dbReference type="GO" id="GO:0046872">
    <property type="term" value="F:metal ion binding"/>
    <property type="evidence" value="ECO:0007669"/>
    <property type="project" value="UniProtKB-KW"/>
</dbReference>
<dbReference type="CDD" id="cd07332">
    <property type="entry name" value="M48C_Oma1_like"/>
    <property type="match status" value="1"/>
</dbReference>
<dbReference type="PANTHER" id="PTHR22726">
    <property type="entry name" value="METALLOENDOPEPTIDASE OMA1"/>
    <property type="match status" value="1"/>
</dbReference>
<feature type="domain" description="DUF7092" evidence="9">
    <location>
        <begin position="9"/>
        <end position="83"/>
    </location>
</feature>
<evidence type="ECO:0000256" key="6">
    <source>
        <dbReference type="RuleBase" id="RU003983"/>
    </source>
</evidence>
<keyword evidence="11" id="KW-1185">Reference proteome</keyword>
<dbReference type="RefSeq" id="WP_038490802.1">
    <property type="nucleotide sequence ID" value="NZ_CP009962.1"/>
</dbReference>
<feature type="transmembrane region" description="Helical" evidence="7">
    <location>
        <begin position="100"/>
        <end position="119"/>
    </location>
</feature>
<dbReference type="HOGENOM" id="CLU_029002_0_1_4"/>
<dbReference type="GO" id="GO:0004222">
    <property type="term" value="F:metalloendopeptidase activity"/>
    <property type="evidence" value="ECO:0007669"/>
    <property type="project" value="InterPro"/>
</dbReference>
<dbReference type="KEGG" id="care:LT85_3332"/>
<dbReference type="AlphaFoldDB" id="A0A0A1FFD7"/>
<keyword evidence="2" id="KW-0479">Metal-binding</keyword>
<keyword evidence="4 6" id="KW-0862">Zinc</keyword>
<dbReference type="GO" id="GO:0051603">
    <property type="term" value="P:proteolysis involved in protein catabolic process"/>
    <property type="evidence" value="ECO:0007669"/>
    <property type="project" value="TreeGrafter"/>
</dbReference>
<evidence type="ECO:0000256" key="4">
    <source>
        <dbReference type="ARBA" id="ARBA00022833"/>
    </source>
</evidence>
<keyword evidence="3 6" id="KW-0378">Hydrolase</keyword>
<sequence>MQNQQPKAVRAFYFDGKTSRKYDVELKVEAGIASISGDVQRQAPLDALRVSERSSSASRKVTFADGAYLEIIDLDAFAELLANTGYTDSPIVRLQQSWRAVLQATAALIVILALGYAYLLPAASGWIANALPEAVERKIGGGTLDFLDNRVFSPTTLPQSQQDALISRFRALEPPRQGAPEFQIIFRKSKIGPNAFALPSGDIVVTDELVRLLDDDDAMMGVLAHELGHLHERHMMRRLIQVSAVGVTTTLLFGDVSALVASIPPVILDLKYSRDIEREADDYAIAMFKANGISLTKLARTFEKLDSQPAAFSPYLSSHPPSKERIARILKAQTE</sequence>
<evidence type="ECO:0000256" key="3">
    <source>
        <dbReference type="ARBA" id="ARBA00022801"/>
    </source>
</evidence>
<dbReference type="Proteomes" id="UP000030302">
    <property type="component" value="Chromosome"/>
</dbReference>
<keyword evidence="7" id="KW-0472">Membrane</keyword>
<evidence type="ECO:0000256" key="1">
    <source>
        <dbReference type="ARBA" id="ARBA00022670"/>
    </source>
</evidence>
<keyword evidence="5 6" id="KW-0482">Metalloprotease</keyword>
<evidence type="ECO:0000259" key="9">
    <source>
        <dbReference type="Pfam" id="PF23368"/>
    </source>
</evidence>
<keyword evidence="10" id="KW-0346">Stress response</keyword>
<dbReference type="InterPro" id="IPR051156">
    <property type="entry name" value="Mito/Outer_Membr_Metalloprot"/>
</dbReference>
<dbReference type="InterPro" id="IPR055518">
    <property type="entry name" value="DUF7092"/>
</dbReference>
<comment type="cofactor">
    <cofactor evidence="6">
        <name>Zn(2+)</name>
        <dbReference type="ChEBI" id="CHEBI:29105"/>
    </cofactor>
    <text evidence="6">Binds 1 zinc ion per subunit.</text>
</comment>
<organism evidence="10 11">
    <name type="scientific">Collimonas arenae</name>
    <dbReference type="NCBI Taxonomy" id="279058"/>
    <lineage>
        <taxon>Bacteria</taxon>
        <taxon>Pseudomonadati</taxon>
        <taxon>Pseudomonadota</taxon>
        <taxon>Betaproteobacteria</taxon>
        <taxon>Burkholderiales</taxon>
        <taxon>Oxalobacteraceae</taxon>
        <taxon>Collimonas</taxon>
    </lineage>
</organism>
<proteinExistence type="inferred from homology"/>
<keyword evidence="1 6" id="KW-0645">Protease</keyword>
<comment type="similarity">
    <text evidence="6">Belongs to the peptidase M48 family.</text>
</comment>
<dbReference type="EMBL" id="CP009962">
    <property type="protein sequence ID" value="AIY42490.1"/>
    <property type="molecule type" value="Genomic_DNA"/>
</dbReference>
<dbReference type="OrthoDB" id="9810445at2"/>
<feature type="domain" description="Peptidase M48" evidence="8">
    <location>
        <begin position="180"/>
        <end position="331"/>
    </location>
</feature>
<dbReference type="InterPro" id="IPR001915">
    <property type="entry name" value="Peptidase_M48"/>
</dbReference>
<evidence type="ECO:0000259" key="8">
    <source>
        <dbReference type="Pfam" id="PF01435"/>
    </source>
</evidence>
<gene>
    <name evidence="10" type="ORF">LT85_3332</name>
</gene>
<reference evidence="11" key="1">
    <citation type="journal article" date="2014" name="Soil Biol. Biochem.">
        <title>Structure and function of bacterial communities in ageing soils: Insights from the Mendocino ecological staircase.</title>
        <authorList>
            <person name="Uroz S."/>
            <person name="Tech J.J."/>
            <person name="Sawaya N.A."/>
            <person name="Frey-Klett P."/>
            <person name="Leveau J.H.J."/>
        </authorList>
    </citation>
    <scope>NUCLEOTIDE SEQUENCE [LARGE SCALE GENOMIC DNA]</scope>
    <source>
        <strain evidence="11">Cal35</strain>
    </source>
</reference>
<dbReference type="Pfam" id="PF01435">
    <property type="entry name" value="Peptidase_M48"/>
    <property type="match status" value="1"/>
</dbReference>
<keyword evidence="7" id="KW-1133">Transmembrane helix</keyword>
<name>A0A0A1FFD7_9BURK</name>
<dbReference type="Gene3D" id="3.30.2010.10">
    <property type="entry name" value="Metalloproteases ('zincins'), catalytic domain"/>
    <property type="match status" value="1"/>
</dbReference>
<evidence type="ECO:0000256" key="2">
    <source>
        <dbReference type="ARBA" id="ARBA00022723"/>
    </source>
</evidence>
<dbReference type="PANTHER" id="PTHR22726:SF1">
    <property type="entry name" value="METALLOENDOPEPTIDASE OMA1, MITOCHONDRIAL"/>
    <property type="match status" value="1"/>
</dbReference>
<dbReference type="GO" id="GO:0016020">
    <property type="term" value="C:membrane"/>
    <property type="evidence" value="ECO:0007669"/>
    <property type="project" value="TreeGrafter"/>
</dbReference>
<keyword evidence="7" id="KW-0812">Transmembrane</keyword>
<evidence type="ECO:0000313" key="10">
    <source>
        <dbReference type="EMBL" id="AIY42490.1"/>
    </source>
</evidence>
<evidence type="ECO:0000256" key="5">
    <source>
        <dbReference type="ARBA" id="ARBA00023049"/>
    </source>
</evidence>
<evidence type="ECO:0000256" key="7">
    <source>
        <dbReference type="SAM" id="Phobius"/>
    </source>
</evidence>
<dbReference type="Pfam" id="PF23368">
    <property type="entry name" value="DUF7092"/>
    <property type="match status" value="1"/>
</dbReference>